<reference evidence="4" key="2">
    <citation type="journal article" date="2023" name="IMA Fungus">
        <title>Comparative genomic study of the Penicillium genus elucidates a diverse pangenome and 15 lateral gene transfer events.</title>
        <authorList>
            <person name="Petersen C."/>
            <person name="Sorensen T."/>
            <person name="Nielsen M.R."/>
            <person name="Sondergaard T.E."/>
            <person name="Sorensen J.L."/>
            <person name="Fitzpatrick D.A."/>
            <person name="Frisvad J.C."/>
            <person name="Nielsen K.L."/>
        </authorList>
    </citation>
    <scope>NUCLEOTIDE SEQUENCE</scope>
    <source>
        <strain evidence="4">IBT 35673</strain>
    </source>
</reference>
<accession>A0A9W9QGC7</accession>
<gene>
    <name evidence="4" type="ORF">N7452_008037</name>
</gene>
<evidence type="ECO:0000313" key="5">
    <source>
        <dbReference type="Proteomes" id="UP001147695"/>
    </source>
</evidence>
<evidence type="ECO:0000256" key="1">
    <source>
        <dbReference type="SAM" id="MobiDB-lite"/>
    </source>
</evidence>
<dbReference type="Proteomes" id="UP001147695">
    <property type="component" value="Unassembled WGS sequence"/>
</dbReference>
<feature type="chain" id="PRO_5040898555" description="GED domain-containing protein" evidence="2">
    <location>
        <begin position="20"/>
        <end position="146"/>
    </location>
</feature>
<evidence type="ECO:0000256" key="2">
    <source>
        <dbReference type="SAM" id="SignalP"/>
    </source>
</evidence>
<reference evidence="4" key="1">
    <citation type="submission" date="2022-12" db="EMBL/GenBank/DDBJ databases">
        <authorList>
            <person name="Petersen C."/>
        </authorList>
    </citation>
    <scope>NUCLEOTIDE SEQUENCE</scope>
    <source>
        <strain evidence="4">IBT 35673</strain>
    </source>
</reference>
<organism evidence="4 5">
    <name type="scientific">Penicillium brevicompactum</name>
    <dbReference type="NCBI Taxonomy" id="5074"/>
    <lineage>
        <taxon>Eukaryota</taxon>
        <taxon>Fungi</taxon>
        <taxon>Dikarya</taxon>
        <taxon>Ascomycota</taxon>
        <taxon>Pezizomycotina</taxon>
        <taxon>Eurotiomycetes</taxon>
        <taxon>Eurotiomycetidae</taxon>
        <taxon>Eurotiales</taxon>
        <taxon>Aspergillaceae</taxon>
        <taxon>Penicillium</taxon>
    </lineage>
</organism>
<evidence type="ECO:0000259" key="3">
    <source>
        <dbReference type="PROSITE" id="PS51388"/>
    </source>
</evidence>
<dbReference type="PROSITE" id="PS51388">
    <property type="entry name" value="GED"/>
    <property type="match status" value="1"/>
</dbReference>
<feature type="compositionally biased region" description="Polar residues" evidence="1">
    <location>
        <begin position="71"/>
        <end position="89"/>
    </location>
</feature>
<dbReference type="AlphaFoldDB" id="A0A9W9QGC7"/>
<feature type="domain" description="GED" evidence="3">
    <location>
        <begin position="1"/>
        <end position="66"/>
    </location>
</feature>
<evidence type="ECO:0000313" key="4">
    <source>
        <dbReference type="EMBL" id="KAJ5335634.1"/>
    </source>
</evidence>
<feature type="signal peptide" evidence="2">
    <location>
        <begin position="1"/>
        <end position="19"/>
    </location>
</feature>
<proteinExistence type="predicted"/>
<keyword evidence="2" id="KW-0732">Signal</keyword>
<name>A0A9W9QGC7_PENBR</name>
<comment type="caution">
    <text evidence="4">The sequence shown here is derived from an EMBL/GenBank/DDBJ whole genome shotgun (WGS) entry which is preliminary data.</text>
</comment>
<protein>
    <recommendedName>
        <fullName evidence="3">GED domain-containing protein</fullName>
    </recommendedName>
</protein>
<dbReference type="InterPro" id="IPR020850">
    <property type="entry name" value="GED_dom"/>
</dbReference>
<dbReference type="EMBL" id="JAPZBQ010000004">
    <property type="protein sequence ID" value="KAJ5335634.1"/>
    <property type="molecule type" value="Genomic_DNA"/>
</dbReference>
<sequence length="146" mass="16060">MVEMKLLCTLPGIFNLVTAFDMSEEVVTQIVGESEESRSLREQLNKKLRVLAKGSDTCRRFVDIRGMEFPNESSESNNPRATQSSSGSRSPFEEVENTAIPEHDDQNEYSESLSSGNAAAAVPDALDCPEPEPAVDSLELPEESTY</sequence>
<feature type="region of interest" description="Disordered" evidence="1">
    <location>
        <begin position="67"/>
        <end position="146"/>
    </location>
</feature>
<feature type="non-terminal residue" evidence="4">
    <location>
        <position position="1"/>
    </location>
</feature>